<dbReference type="SUPFAM" id="SSF46785">
    <property type="entry name" value="Winged helix' DNA-binding domain"/>
    <property type="match status" value="1"/>
</dbReference>
<dbReference type="EMBL" id="JBBMEZ010000027">
    <property type="protein sequence ID" value="MEQ2470510.1"/>
    <property type="molecule type" value="Genomic_DNA"/>
</dbReference>
<name>A0ABV1FCH4_9FIRM</name>
<feature type="domain" description="WCX" evidence="2">
    <location>
        <begin position="255"/>
        <end position="327"/>
    </location>
</feature>
<proteinExistence type="predicted"/>
<organism evidence="3 4">
    <name type="scientific">Ruminococcoides intestinale</name>
    <dbReference type="NCBI Taxonomy" id="3133162"/>
    <lineage>
        <taxon>Bacteria</taxon>
        <taxon>Bacillati</taxon>
        <taxon>Bacillota</taxon>
        <taxon>Clostridia</taxon>
        <taxon>Eubacteriales</taxon>
        <taxon>Oscillospiraceae</taxon>
        <taxon>Ruminococcoides</taxon>
    </lineage>
</organism>
<sequence length="333" mass="38321">MSRNPMQKQKLLYLRKILLEKTDENHGLTSSEILAELALYGITAERKSLYDDLQVLEKFGMDICKSKSSTVKYYVASREFELPELKLLVDAIQSSKFITEKKSISLIHKLEGLASVHDGKELQRQVFVANRAKTMNERIYYSVDKIQNAIALNRKISFKYYRWELDFSGTERIVKREKIRNGGYTASPWALCWDDENYYLIAYDTCADSIKHYRVDKMDDIEVLDDERDGGKTFEKFDPADYSKGVFSMFGGEKATVKLSVDNDCIGVIVDRFGRDIFVTKESDTTFGVSVDIMTSKQFYAWVFGLGGKVRIISPQNVVDEFKKQLENVNDSF</sequence>
<dbReference type="Proteomes" id="UP001490816">
    <property type="component" value="Unassembled WGS sequence"/>
</dbReference>
<dbReference type="PANTHER" id="PTHR34580">
    <property type="match status" value="1"/>
</dbReference>
<evidence type="ECO:0000313" key="4">
    <source>
        <dbReference type="Proteomes" id="UP001490816"/>
    </source>
</evidence>
<dbReference type="Pfam" id="PF13280">
    <property type="entry name" value="WYL"/>
    <property type="match status" value="1"/>
</dbReference>
<accession>A0ABV1FCH4</accession>
<evidence type="ECO:0000313" key="3">
    <source>
        <dbReference type="EMBL" id="MEQ2470510.1"/>
    </source>
</evidence>
<dbReference type="RefSeq" id="WP_046433130.1">
    <property type="nucleotide sequence ID" value="NZ_JBBMEZ010000027.1"/>
</dbReference>
<gene>
    <name evidence="3" type="ORF">WMO39_09260</name>
</gene>
<dbReference type="InterPro" id="IPR051534">
    <property type="entry name" value="CBASS_pafABC_assoc_protein"/>
</dbReference>
<evidence type="ECO:0000259" key="1">
    <source>
        <dbReference type="Pfam" id="PF13280"/>
    </source>
</evidence>
<dbReference type="PROSITE" id="PS52050">
    <property type="entry name" value="WYL"/>
    <property type="match status" value="1"/>
</dbReference>
<feature type="domain" description="WYL" evidence="1">
    <location>
        <begin position="144"/>
        <end position="223"/>
    </location>
</feature>
<dbReference type="InterPro" id="IPR057727">
    <property type="entry name" value="WCX_dom"/>
</dbReference>
<evidence type="ECO:0000259" key="2">
    <source>
        <dbReference type="Pfam" id="PF25583"/>
    </source>
</evidence>
<comment type="caution">
    <text evidence="3">The sequence shown here is derived from an EMBL/GenBank/DDBJ whole genome shotgun (WGS) entry which is preliminary data.</text>
</comment>
<dbReference type="PANTHER" id="PTHR34580:SF1">
    <property type="entry name" value="PROTEIN PAFC"/>
    <property type="match status" value="1"/>
</dbReference>
<protein>
    <submittedName>
        <fullName evidence="3">WYL domain-containing protein</fullName>
    </submittedName>
</protein>
<dbReference type="InterPro" id="IPR026881">
    <property type="entry name" value="WYL_dom"/>
</dbReference>
<reference evidence="3 4" key="1">
    <citation type="submission" date="2024-03" db="EMBL/GenBank/DDBJ databases">
        <title>Human intestinal bacterial collection.</title>
        <authorList>
            <person name="Pauvert C."/>
            <person name="Hitch T.C.A."/>
            <person name="Clavel T."/>
        </authorList>
    </citation>
    <scope>NUCLEOTIDE SEQUENCE [LARGE SCALE GENOMIC DNA]</scope>
    <source>
        <strain evidence="3 4">CLA-JM-H38</strain>
    </source>
</reference>
<dbReference type="Pfam" id="PF25583">
    <property type="entry name" value="WCX"/>
    <property type="match status" value="1"/>
</dbReference>
<dbReference type="InterPro" id="IPR036390">
    <property type="entry name" value="WH_DNA-bd_sf"/>
</dbReference>
<keyword evidence="4" id="KW-1185">Reference proteome</keyword>